<sequence length="176" mass="19421">MSQTFFLENIRGKDEVLRMKLLRKSLGIAAMVFALLTLQNCFILDFFASVSQSVSKSSDSVQSLSKSVSSISASIFSSSSSDDKSEKKAFRRDVETLTAIHLNNGLVPNEFEADLASLARKNGINDWRSSEVTYLAIGRGMRKAGVETDRFNSFADEFAVTRPEVAKALRKGYTSI</sequence>
<keyword evidence="3" id="KW-1185">Reference proteome</keyword>
<dbReference type="EMBL" id="AHMO02000008">
    <property type="protein sequence ID" value="EQA45832.1"/>
    <property type="molecule type" value="Genomic_DNA"/>
</dbReference>
<name>T0FDY6_9LEPT</name>
<organism evidence="2 3">
    <name type="scientific">Leptospira broomii serovar Hurstbridge str. 5399</name>
    <dbReference type="NCBI Taxonomy" id="1049789"/>
    <lineage>
        <taxon>Bacteria</taxon>
        <taxon>Pseudomonadati</taxon>
        <taxon>Spirochaetota</taxon>
        <taxon>Spirochaetia</taxon>
        <taxon>Leptospirales</taxon>
        <taxon>Leptospiraceae</taxon>
        <taxon>Leptospira</taxon>
    </lineage>
</organism>
<reference evidence="2" key="1">
    <citation type="submission" date="2013-05" db="EMBL/GenBank/DDBJ databases">
        <authorList>
            <person name="Harkins D.M."/>
            <person name="Durkin A.S."/>
            <person name="Brinkac L.M."/>
            <person name="Haft D.H."/>
            <person name="Selengut J.D."/>
            <person name="Sanka R."/>
            <person name="DePew J."/>
            <person name="Purushe J."/>
            <person name="Hartskeerl R.A."/>
            <person name="Ahmed A."/>
            <person name="van der Linden H."/>
            <person name="Goris M.G.A."/>
            <person name="Vinetz J.M."/>
            <person name="Sutton G.G."/>
            <person name="Nierman W.C."/>
            <person name="Fouts D.E."/>
        </authorList>
    </citation>
    <scope>NUCLEOTIDE SEQUENCE [LARGE SCALE GENOMIC DNA]</scope>
    <source>
        <strain evidence="2">5399</strain>
    </source>
</reference>
<proteinExistence type="predicted"/>
<protein>
    <recommendedName>
        <fullName evidence="4">Lipoprotein</fullName>
    </recommendedName>
</protein>
<feature type="transmembrane region" description="Helical" evidence="1">
    <location>
        <begin position="26"/>
        <end position="48"/>
    </location>
</feature>
<dbReference type="AlphaFoldDB" id="T0FDY6"/>
<keyword evidence="1" id="KW-0472">Membrane</keyword>
<keyword evidence="1" id="KW-0812">Transmembrane</keyword>
<dbReference type="Proteomes" id="UP000015454">
    <property type="component" value="Unassembled WGS sequence"/>
</dbReference>
<gene>
    <name evidence="2" type="ORF">LEP1GSC050_2218</name>
</gene>
<evidence type="ECO:0000313" key="3">
    <source>
        <dbReference type="Proteomes" id="UP000015454"/>
    </source>
</evidence>
<comment type="caution">
    <text evidence="2">The sequence shown here is derived from an EMBL/GenBank/DDBJ whole genome shotgun (WGS) entry which is preliminary data.</text>
</comment>
<evidence type="ECO:0000256" key="1">
    <source>
        <dbReference type="SAM" id="Phobius"/>
    </source>
</evidence>
<keyword evidence="1" id="KW-1133">Transmembrane helix</keyword>
<dbReference type="STRING" id="1049789.LEP1GSC050_2218"/>
<accession>T0FDY6</accession>
<evidence type="ECO:0000313" key="2">
    <source>
        <dbReference type="EMBL" id="EQA45832.1"/>
    </source>
</evidence>
<dbReference type="NCBIfam" id="NF033171">
    <property type="entry name" value="lipo_LIC11139"/>
    <property type="match status" value="1"/>
</dbReference>
<evidence type="ECO:0008006" key="4">
    <source>
        <dbReference type="Google" id="ProtNLM"/>
    </source>
</evidence>